<dbReference type="GO" id="GO:0030659">
    <property type="term" value="C:cytoplasmic vesicle membrane"/>
    <property type="evidence" value="ECO:0007669"/>
    <property type="project" value="UniProtKB-SubCell"/>
</dbReference>
<name>A0A8B9JWR8_ASTMX</name>
<dbReference type="PANTHER" id="PTHR12166:SF6">
    <property type="entry name" value="CALCIUM-DEPENDENT SECRETION ACTIVATOR 1"/>
    <property type="match status" value="1"/>
</dbReference>
<dbReference type="SMART" id="SM01145">
    <property type="entry name" value="DUF1041"/>
    <property type="match status" value="1"/>
</dbReference>
<keyword evidence="4" id="KW-0479">Metal-binding</keyword>
<reference evidence="15" key="1">
    <citation type="submission" date="2025-08" db="UniProtKB">
        <authorList>
            <consortium name="Ensembl"/>
        </authorList>
    </citation>
    <scope>IDENTIFICATION</scope>
</reference>
<dbReference type="Pfam" id="PF06292">
    <property type="entry name" value="MUN"/>
    <property type="match status" value="2"/>
</dbReference>
<comment type="subcellular location">
    <subcellularLocation>
        <location evidence="1">Cytoplasmic vesicle membrane</location>
    </subcellularLocation>
    <subcellularLocation>
        <location evidence="11">Synapse</location>
    </subcellularLocation>
</comment>
<dbReference type="InterPro" id="IPR001849">
    <property type="entry name" value="PH_domain"/>
</dbReference>
<dbReference type="GO" id="GO:0008289">
    <property type="term" value="F:lipid binding"/>
    <property type="evidence" value="ECO:0007669"/>
    <property type="project" value="UniProtKB-KW"/>
</dbReference>
<accession>A0A8B9JWR8</accession>
<dbReference type="PANTHER" id="PTHR12166">
    <property type="entry name" value="CALCIUM-DEPENDENT SECRETION ACTIVATOR"/>
    <property type="match status" value="1"/>
</dbReference>
<feature type="compositionally biased region" description="Acidic residues" evidence="12">
    <location>
        <begin position="1"/>
        <end position="15"/>
    </location>
</feature>
<keyword evidence="5" id="KW-0106">Calcium</keyword>
<dbReference type="Gene3D" id="1.10.357.50">
    <property type="match status" value="1"/>
</dbReference>
<evidence type="ECO:0000256" key="1">
    <source>
        <dbReference type="ARBA" id="ARBA00004156"/>
    </source>
</evidence>
<evidence type="ECO:0000256" key="4">
    <source>
        <dbReference type="ARBA" id="ARBA00022723"/>
    </source>
</evidence>
<evidence type="ECO:0000256" key="11">
    <source>
        <dbReference type="ARBA" id="ARBA00034103"/>
    </source>
</evidence>
<evidence type="ECO:0000256" key="6">
    <source>
        <dbReference type="ARBA" id="ARBA00022927"/>
    </source>
</evidence>
<dbReference type="InterPro" id="IPR057457">
    <property type="entry name" value="CAPS_C2"/>
</dbReference>
<evidence type="ECO:0000256" key="8">
    <source>
        <dbReference type="ARBA" id="ARBA00023121"/>
    </source>
</evidence>
<dbReference type="Pfam" id="PF25341">
    <property type="entry name" value="C2_CAPS"/>
    <property type="match status" value="2"/>
</dbReference>
<protein>
    <submittedName>
        <fullName evidence="15">Ca2+-dependent activator protein for secretion a</fullName>
    </submittedName>
</protein>
<dbReference type="FunFam" id="1.10.357.50:FF:000002">
    <property type="entry name" value="calcium-dependent secretion activator 2 isoform X7"/>
    <property type="match status" value="1"/>
</dbReference>
<dbReference type="GO" id="GO:0045921">
    <property type="term" value="P:positive regulation of exocytosis"/>
    <property type="evidence" value="ECO:0007669"/>
    <property type="project" value="TreeGrafter"/>
</dbReference>
<feature type="compositionally biased region" description="Basic and acidic residues" evidence="12">
    <location>
        <begin position="62"/>
        <end position="76"/>
    </location>
</feature>
<dbReference type="CDD" id="cd01234">
    <property type="entry name" value="PH_CADPS"/>
    <property type="match status" value="1"/>
</dbReference>
<evidence type="ECO:0000259" key="13">
    <source>
        <dbReference type="PROSITE" id="PS50003"/>
    </source>
</evidence>
<proteinExistence type="predicted"/>
<feature type="region of interest" description="Disordered" evidence="12">
    <location>
        <begin position="1"/>
        <end position="76"/>
    </location>
</feature>
<dbReference type="Proteomes" id="UP000694621">
    <property type="component" value="Unplaced"/>
</dbReference>
<evidence type="ECO:0000256" key="12">
    <source>
        <dbReference type="SAM" id="MobiDB-lite"/>
    </source>
</evidence>
<evidence type="ECO:0000256" key="10">
    <source>
        <dbReference type="ARBA" id="ARBA00023329"/>
    </source>
</evidence>
<evidence type="ECO:0000256" key="5">
    <source>
        <dbReference type="ARBA" id="ARBA00022837"/>
    </source>
</evidence>
<dbReference type="GO" id="GO:0046872">
    <property type="term" value="F:metal ion binding"/>
    <property type="evidence" value="ECO:0007669"/>
    <property type="project" value="UniProtKB-KW"/>
</dbReference>
<evidence type="ECO:0000256" key="7">
    <source>
        <dbReference type="ARBA" id="ARBA00023018"/>
    </source>
</evidence>
<dbReference type="PROSITE" id="PS50003">
    <property type="entry name" value="PH_DOMAIN"/>
    <property type="match status" value="1"/>
</dbReference>
<dbReference type="SUPFAM" id="SSF50729">
    <property type="entry name" value="PH domain-like"/>
    <property type="match status" value="1"/>
</dbReference>
<dbReference type="GO" id="GO:0098793">
    <property type="term" value="C:presynapse"/>
    <property type="evidence" value="ECO:0007669"/>
    <property type="project" value="GOC"/>
</dbReference>
<evidence type="ECO:0000259" key="14">
    <source>
        <dbReference type="PROSITE" id="PS51258"/>
    </source>
</evidence>
<dbReference type="GO" id="GO:0016079">
    <property type="term" value="P:synaptic vesicle exocytosis"/>
    <property type="evidence" value="ECO:0007669"/>
    <property type="project" value="InterPro"/>
</dbReference>
<feature type="domain" description="PH" evidence="13">
    <location>
        <begin position="458"/>
        <end position="561"/>
    </location>
</feature>
<dbReference type="FunFam" id="2.30.29.30:FF:000007">
    <property type="entry name" value="Calcium-dependent secretion activator 2 isoform B"/>
    <property type="match status" value="1"/>
</dbReference>
<evidence type="ECO:0000256" key="3">
    <source>
        <dbReference type="ARBA" id="ARBA00022483"/>
    </source>
</evidence>
<sequence>MLDPSSSEEEDEVVEEERKVTQAPKTGAPRVSPNRTGESPGGLQPARTNNARPTSPGPSAALEKEKDDLEKMQREEEERKKRLQLYVFVMRCIAYPFNAKQPTDMARRQQKISKMHLQTVKDRFQAFLNGETQIVADEAFINAVQSYYEVFLKSDRVSRMVLSGGFSANDSRDVFKKHIEKRVRSLPEIDGLSKETVLSSWMAKFDTIYRGEEDPRKHQQRMTASAASELILSKDQLYEMFQQILGIKKFEHQLLYNACQLDNPDEQAAQIRRELDGRLQMADQIAKAGKFPKFVSKDMEAMYIEELKSSVNLLMANLESMPVSKGGEFKLQKLKRGHNTSIIDMGQEDENQLSKSDVVLSFTLEVVIMEVQGLKSLAPNRIVYCTMEVEGGQKLQTDQAEASKPTTIGLAVFSGWVVLHPTPNSPKQSEIHKMTVSKGCPDNDLRIKLAVRMDKPQNMKHCGYLWTIGKNVWKRWKKRFFVLVQVSQYTFAMCSYREKKAEPVELLQLDGYTVDYTDPQPGLDGGRTFFNAVKEGDTVIFASDDEQDRILWVQAMYRATGQSHKPVPPTQVQKLNSKGGTAPQLDAPISQFYADRAQKHGMDEFISANPCNFNHSSLFEMVQRLTLDHRLNDSYSCLGWFSPGQVFVLDEYCARNGVRGCHRHLCYLSDLLERAENGAMIDPTLLHYSFAFCASHVHGNRYLLNALYPSSPADPPTPPKKELRMMELRKKRDSKSQVAAGLRRPDGIGTVTVEERERFEEIKERLRVLLENQITHFRYCFPFGRPEGALKATLSLLERVLMKDIVTPVPQEEVKAVIRKCLEQAALVNYQRLSEYAKVEENVGRLVTPAKKLEDTLRLAELVIEVLQQNEEHHAEAFAWWSDLMVEHAETFLSLYAVDMDAALEVQPPDSWDSFPLFQLLNDYLRLDYNLCNGKFHKHLQDLYAPLVVRYVDLMESSIAQSIHRGFERESWEPVNNGSGTSEDLFWKLDALQTFIKDLHWPEEEFGKHLETRLKLMSSDMIESCVKRTRIAFEVKLQKSSRTTDFRVPQSICTMFNVMVDARAQSAKLCTMELGQERQYHSQIDDLIEETVKEMITLLVAKFVVILESVLAKLSRYDEGTLFSSFLSFTVRRNSAFYLLISKPGMDVADAYVTFVRHSQDVLRDKVNEEMYIERLFDQWYTSTMNLLGTWLTDRMDLQLHLYQLKILIRVVKKKYRDFRLQGVLDSTLNSKMYETVKNRLMLEEATASVRDGGMLGISMKDSDEEDD</sequence>
<dbReference type="PROSITE" id="PS51258">
    <property type="entry name" value="MHD1"/>
    <property type="match status" value="1"/>
</dbReference>
<keyword evidence="9" id="KW-0472">Membrane</keyword>
<dbReference type="GO" id="GO:0098978">
    <property type="term" value="C:glutamatergic synapse"/>
    <property type="evidence" value="ECO:0007669"/>
    <property type="project" value="TreeGrafter"/>
</dbReference>
<dbReference type="AlphaFoldDB" id="A0A8B9JWR8"/>
<dbReference type="InterPro" id="IPR014770">
    <property type="entry name" value="Munc13_1"/>
</dbReference>
<evidence type="ECO:0000313" key="15">
    <source>
        <dbReference type="Ensembl" id="ENSAMXP00005027202.1"/>
    </source>
</evidence>
<organism evidence="15 16">
    <name type="scientific">Astyanax mexicanus</name>
    <name type="common">Blind cave fish</name>
    <name type="synonym">Astyanax fasciatus mexicanus</name>
    <dbReference type="NCBI Taxonomy" id="7994"/>
    <lineage>
        <taxon>Eukaryota</taxon>
        <taxon>Metazoa</taxon>
        <taxon>Chordata</taxon>
        <taxon>Craniata</taxon>
        <taxon>Vertebrata</taxon>
        <taxon>Euteleostomi</taxon>
        <taxon>Actinopterygii</taxon>
        <taxon>Neopterygii</taxon>
        <taxon>Teleostei</taxon>
        <taxon>Ostariophysi</taxon>
        <taxon>Characiformes</taxon>
        <taxon>Characoidei</taxon>
        <taxon>Acestrorhamphidae</taxon>
        <taxon>Acestrorhamphinae</taxon>
        <taxon>Astyanax</taxon>
    </lineage>
</organism>
<feature type="domain" description="MHD1" evidence="14">
    <location>
        <begin position="898"/>
        <end position="1029"/>
    </location>
</feature>
<evidence type="ECO:0000256" key="2">
    <source>
        <dbReference type="ARBA" id="ARBA00022448"/>
    </source>
</evidence>
<evidence type="ECO:0000313" key="16">
    <source>
        <dbReference type="Proteomes" id="UP000694621"/>
    </source>
</evidence>
<dbReference type="Gene3D" id="2.30.29.30">
    <property type="entry name" value="Pleckstrin-homology domain (PH domain)/Phosphotyrosine-binding domain (PTB)"/>
    <property type="match status" value="1"/>
</dbReference>
<keyword evidence="3" id="KW-0268">Exocytosis</keyword>
<dbReference type="Pfam" id="PF00169">
    <property type="entry name" value="PH"/>
    <property type="match status" value="1"/>
</dbReference>
<keyword evidence="8" id="KW-0446">Lipid-binding</keyword>
<dbReference type="SMART" id="SM00233">
    <property type="entry name" value="PH"/>
    <property type="match status" value="1"/>
</dbReference>
<dbReference type="GO" id="GO:0015031">
    <property type="term" value="P:protein transport"/>
    <property type="evidence" value="ECO:0007669"/>
    <property type="project" value="UniProtKB-KW"/>
</dbReference>
<keyword evidence="7" id="KW-0770">Synapse</keyword>
<keyword evidence="10" id="KW-0968">Cytoplasmic vesicle</keyword>
<dbReference type="InterPro" id="IPR010439">
    <property type="entry name" value="MUN_dom"/>
</dbReference>
<dbReference type="InterPro" id="IPR033227">
    <property type="entry name" value="CAPS"/>
</dbReference>
<keyword evidence="2" id="KW-0813">Transport</keyword>
<keyword evidence="6" id="KW-0653">Protein transport</keyword>
<evidence type="ECO:0000256" key="9">
    <source>
        <dbReference type="ARBA" id="ARBA00023136"/>
    </source>
</evidence>
<dbReference type="Ensembl" id="ENSAMXT00005029916.1">
    <property type="protein sequence ID" value="ENSAMXP00005027202.1"/>
    <property type="gene ID" value="ENSAMXG00005012725.1"/>
</dbReference>
<dbReference type="GO" id="GO:1990504">
    <property type="term" value="P:dense core granule exocytosis"/>
    <property type="evidence" value="ECO:0007669"/>
    <property type="project" value="InterPro"/>
</dbReference>
<dbReference type="InterPro" id="IPR011993">
    <property type="entry name" value="PH-like_dom_sf"/>
</dbReference>